<dbReference type="Gene3D" id="3.30.70.270">
    <property type="match status" value="2"/>
</dbReference>
<dbReference type="PROSITE" id="PS50878">
    <property type="entry name" value="RT_POL"/>
    <property type="match status" value="1"/>
</dbReference>
<accession>A0A699GYZ0</accession>
<reference evidence="9" key="1">
    <citation type="journal article" date="2019" name="Sci. Rep.">
        <title>Draft genome of Tanacetum cinerariifolium, the natural source of mosquito coil.</title>
        <authorList>
            <person name="Yamashiro T."/>
            <person name="Shiraishi A."/>
            <person name="Satake H."/>
            <person name="Nakayama K."/>
        </authorList>
    </citation>
    <scope>NUCLEOTIDE SEQUENCE</scope>
</reference>
<gene>
    <name evidence="9" type="ORF">Tci_269732</name>
</gene>
<comment type="caution">
    <text evidence="9">The sequence shown here is derived from an EMBL/GenBank/DDBJ whole genome shotgun (WGS) entry which is preliminary data.</text>
</comment>
<name>A0A699GYZ0_TANCI</name>
<dbReference type="GO" id="GO:0015074">
    <property type="term" value="P:DNA integration"/>
    <property type="evidence" value="ECO:0007669"/>
    <property type="project" value="InterPro"/>
</dbReference>
<sequence>MCIDYRELNKLTIKNRYPLPRIDDLFDQLQGSSVYSKIDLRSGYHQLCVRENDISMTAFRTRYGHYEFHVMSFGLTNAPAVFMNLMNRVCKPFLNKFMIVFIDDILIYSKNKEDHEEQLRIILELLQKEKLYAKFSKCEFWLDSVKFLGHVINSQGVHVDPAKGFSLIAKPLTMLTQKNKTYEWGEEKEEAFQLLKDKLCSAPILALPKGSKDFVVYCDASLKGYVAVLMQREKVIAYVSRQLRTHEENYMTHDLELGAVVFALRLWTHYLYSVKCTGKANVVADALSRNEKEKPLRVRSLVLTDHKDLMQRILEAQVESLKEGNADIATNIGKCLTCVKVNAKHLKPSGLLQQSEIPKWKWENVTKDFVTGLPRTPSGYDSIWVIVDRLTKSACFLREKKTDNIEKLAELYLKEIVCRHGVPVSVISDRDSLFTSRFWVSLQKALGTQLDLSTAYHPKTDGQSKRTIQMLEDILHACVIDFGCSWDKYLSLVEFSYNNSYHANIKAAPFEALYRQKCRSPVCWSEVEESQLTGSKGVIRFGKHGKLSPRFIRPFKVIERTGPVAYKLELPDKVREIHDTFHVCNLMRCFVNDDVVIPLDEVQLDDKLHFVEEPVEIRDREVKQLKQSWILIVKMRNKARQAPGRRFLKEGKLLAIILNRLRKIHSKGLTRKLADRSTTRPAGIAEYVFVKLGKFHFPTDFVVVDYVVDPRVSLIIGIPFLRTGQALIDVYGEELTLSVDDEAITFKVGQTLKYSYNDVELINRIDVIDVACEEYVQEGGDFILEEIEACLTSKSIPPRIDDTNFDLEGDIHLLKDLLNNDPSSSRLPPKELNVEEIKTVKSSIDEPPKLELKELPFYLEYAFLEGNNRLPIIISKELKDEEKSALLKVLKSRKRAITWKISDIKDQMLERLAGNEFYWFLDGFFGYFQILIDPQDQENATFTFPYGTFAYQRMPFGLCNGPSTFQRCMMAIFHDMIDETIEVFIDEFSVFGDSFSLCLSYLDKMIQRCEDTNLILNWEKCHVMVKEVIVLGHKISKFGIEVDRAKVDVIAKIPHLTSVKGAENLAADHLSRLENPHQDELEKNKITETFPLETLDSHDLVTRCDACQRPGKILQHNEMPQNAIQVCEIFDVWGIDFMGPFPSSKGNKYILVAVDYLSKWVEVKALPTNDARVVVKFMKYLFAQFGTHRAIISDRDTQFCNDQFAKVMLKYGVTHRLSTAYHPQTSGQVEFSNRGLKRILERTVGENRASSKHPSGAPIRCTPYKLDDALWAFHTAFKTPIGCTPYKLVYGKACHLPIELEHKAYWASKHSGSESHPSMLNKENSVPWSSRVLRYAKSRPNGTLIHNFTINGPDVRRMIPEPGDTNREVPVNETFHVQTDDELTEKELKQIEADDQAILTILLGLPEDIYAAVDSCETAQEIWFTFNKGESIESYYHRFLKLMNDLKRNKHFPEKIASNLKFLNNLQPKWSRHVTIVHKTKDLHTADYTQLYDFLKYNQKENVGNQNGLIGVPGNANQNGNAGAADLDEIKKANANCILKANLQQPSTSGTQTDKAPIYDSDGSAKVHDYENCYDDEIFNMFTQEDHYTELLEPIFEPHQVPQNDNNVIYEVTSVEQSGEAVEQHPANFEETRWKRILKKKTKTKPKTTKPNTELKRSEKTKSFEAESQKLTPKK</sequence>
<evidence type="ECO:0000256" key="5">
    <source>
        <dbReference type="ARBA" id="ARBA00023268"/>
    </source>
</evidence>
<dbReference type="FunFam" id="3.30.420.10:FF:000032">
    <property type="entry name" value="Retrovirus-related Pol polyprotein from transposon 297-like Protein"/>
    <property type="match status" value="2"/>
</dbReference>
<feature type="region of interest" description="Disordered" evidence="6">
    <location>
        <begin position="1632"/>
        <end position="1675"/>
    </location>
</feature>
<dbReference type="GO" id="GO:0004519">
    <property type="term" value="F:endonuclease activity"/>
    <property type="evidence" value="ECO:0007669"/>
    <property type="project" value="UniProtKB-KW"/>
</dbReference>
<evidence type="ECO:0000256" key="3">
    <source>
        <dbReference type="ARBA" id="ARBA00022722"/>
    </source>
</evidence>
<dbReference type="Pfam" id="PF24626">
    <property type="entry name" value="SH3_Tf2-1"/>
    <property type="match status" value="1"/>
</dbReference>
<keyword evidence="4" id="KW-0378">Hydrolase</keyword>
<evidence type="ECO:0000256" key="2">
    <source>
        <dbReference type="ARBA" id="ARBA00022695"/>
    </source>
</evidence>
<dbReference type="SUPFAM" id="SSF56672">
    <property type="entry name" value="DNA/RNA polymerases"/>
    <property type="match status" value="2"/>
</dbReference>
<keyword evidence="5" id="KW-0511">Multifunctional enzyme</keyword>
<dbReference type="InterPro" id="IPR041577">
    <property type="entry name" value="RT_RNaseH_2"/>
</dbReference>
<dbReference type="Gene3D" id="2.40.70.10">
    <property type="entry name" value="Acid Proteases"/>
    <property type="match status" value="1"/>
</dbReference>
<dbReference type="InterPro" id="IPR021109">
    <property type="entry name" value="Peptidase_aspartic_dom_sf"/>
</dbReference>
<protein>
    <recommendedName>
        <fullName evidence="10">Reverse transcriptase domain-containing protein</fullName>
    </recommendedName>
</protein>
<dbReference type="PROSITE" id="PS50994">
    <property type="entry name" value="INTEGRASE"/>
    <property type="match status" value="2"/>
</dbReference>
<keyword evidence="1" id="KW-0808">Transferase</keyword>
<organism evidence="9">
    <name type="scientific">Tanacetum cinerariifolium</name>
    <name type="common">Dalmatian daisy</name>
    <name type="synonym">Chrysanthemum cinerariifolium</name>
    <dbReference type="NCBI Taxonomy" id="118510"/>
    <lineage>
        <taxon>Eukaryota</taxon>
        <taxon>Viridiplantae</taxon>
        <taxon>Streptophyta</taxon>
        <taxon>Embryophyta</taxon>
        <taxon>Tracheophyta</taxon>
        <taxon>Spermatophyta</taxon>
        <taxon>Magnoliopsida</taxon>
        <taxon>eudicotyledons</taxon>
        <taxon>Gunneridae</taxon>
        <taxon>Pentapetalae</taxon>
        <taxon>asterids</taxon>
        <taxon>campanulids</taxon>
        <taxon>Asterales</taxon>
        <taxon>Asteraceae</taxon>
        <taxon>Asteroideae</taxon>
        <taxon>Anthemideae</taxon>
        <taxon>Anthemidinae</taxon>
        <taxon>Tanacetum</taxon>
    </lineage>
</organism>
<dbReference type="InterPro" id="IPR043128">
    <property type="entry name" value="Rev_trsase/Diguanyl_cyclase"/>
</dbReference>
<dbReference type="GO" id="GO:0016779">
    <property type="term" value="F:nucleotidyltransferase activity"/>
    <property type="evidence" value="ECO:0007669"/>
    <property type="project" value="UniProtKB-KW"/>
</dbReference>
<dbReference type="Gene3D" id="3.30.420.10">
    <property type="entry name" value="Ribonuclease H-like superfamily/Ribonuclease H"/>
    <property type="match status" value="2"/>
</dbReference>
<dbReference type="InterPro" id="IPR050951">
    <property type="entry name" value="Retrovirus_Pol_polyprotein"/>
</dbReference>
<evidence type="ECO:0000256" key="6">
    <source>
        <dbReference type="SAM" id="MobiDB-lite"/>
    </source>
</evidence>
<evidence type="ECO:0000256" key="4">
    <source>
        <dbReference type="ARBA" id="ARBA00022759"/>
    </source>
</evidence>
<dbReference type="CDD" id="cd01647">
    <property type="entry name" value="RT_LTR"/>
    <property type="match status" value="2"/>
</dbReference>
<dbReference type="EMBL" id="BKCJ010083203">
    <property type="protein sequence ID" value="GEW97756.1"/>
    <property type="molecule type" value="Genomic_DNA"/>
</dbReference>
<evidence type="ECO:0000259" key="8">
    <source>
        <dbReference type="PROSITE" id="PS50994"/>
    </source>
</evidence>
<keyword evidence="4" id="KW-0255">Endonuclease</keyword>
<dbReference type="InterPro" id="IPR036397">
    <property type="entry name" value="RNaseH_sf"/>
</dbReference>
<dbReference type="GO" id="GO:0003676">
    <property type="term" value="F:nucleic acid binding"/>
    <property type="evidence" value="ECO:0007669"/>
    <property type="project" value="InterPro"/>
</dbReference>
<dbReference type="InterPro" id="IPR012337">
    <property type="entry name" value="RNaseH-like_sf"/>
</dbReference>
<dbReference type="InterPro" id="IPR056924">
    <property type="entry name" value="SH3_Tf2-1"/>
</dbReference>
<dbReference type="InterPro" id="IPR001584">
    <property type="entry name" value="Integrase_cat-core"/>
</dbReference>
<proteinExistence type="predicted"/>
<feature type="domain" description="Integrase catalytic" evidence="8">
    <location>
        <begin position="1116"/>
        <end position="1293"/>
    </location>
</feature>
<dbReference type="PANTHER" id="PTHR37984">
    <property type="entry name" value="PROTEIN CBG26694"/>
    <property type="match status" value="1"/>
</dbReference>
<evidence type="ECO:0000313" key="9">
    <source>
        <dbReference type="EMBL" id="GEW97756.1"/>
    </source>
</evidence>
<dbReference type="Pfam" id="PF17919">
    <property type="entry name" value="RT_RNaseH_2"/>
    <property type="match status" value="1"/>
</dbReference>
<dbReference type="InterPro" id="IPR043502">
    <property type="entry name" value="DNA/RNA_pol_sf"/>
</dbReference>
<evidence type="ECO:0000259" key="7">
    <source>
        <dbReference type="PROSITE" id="PS50878"/>
    </source>
</evidence>
<feature type="domain" description="Reverse transcriptase" evidence="7">
    <location>
        <begin position="1"/>
        <end position="152"/>
    </location>
</feature>
<keyword evidence="3" id="KW-0540">Nuclease</keyword>
<feature type="compositionally biased region" description="Basic residues" evidence="6">
    <location>
        <begin position="1635"/>
        <end position="1648"/>
    </location>
</feature>
<keyword evidence="2" id="KW-0548">Nucleotidyltransferase</keyword>
<evidence type="ECO:0008006" key="10">
    <source>
        <dbReference type="Google" id="ProtNLM"/>
    </source>
</evidence>
<dbReference type="Pfam" id="PF00078">
    <property type="entry name" value="RVT_1"/>
    <property type="match status" value="2"/>
</dbReference>
<feature type="domain" description="Integrase catalytic" evidence="8">
    <location>
        <begin position="354"/>
        <end position="517"/>
    </location>
</feature>
<dbReference type="Pfam" id="PF00665">
    <property type="entry name" value="rve"/>
    <property type="match status" value="1"/>
</dbReference>
<evidence type="ECO:0000256" key="1">
    <source>
        <dbReference type="ARBA" id="ARBA00022679"/>
    </source>
</evidence>
<feature type="compositionally biased region" description="Basic and acidic residues" evidence="6">
    <location>
        <begin position="1653"/>
        <end position="1668"/>
    </location>
</feature>
<dbReference type="PANTHER" id="PTHR37984:SF5">
    <property type="entry name" value="PROTEIN NYNRIN-LIKE"/>
    <property type="match status" value="1"/>
</dbReference>
<dbReference type="SUPFAM" id="SSF53098">
    <property type="entry name" value="Ribonuclease H-like"/>
    <property type="match status" value="2"/>
</dbReference>
<dbReference type="InterPro" id="IPR000477">
    <property type="entry name" value="RT_dom"/>
</dbReference>